<dbReference type="Proteomes" id="UP001596058">
    <property type="component" value="Unassembled WGS sequence"/>
</dbReference>
<dbReference type="InterPro" id="IPR016032">
    <property type="entry name" value="Sig_transdc_resp-reg_C-effctor"/>
</dbReference>
<sequence>MRFGVLGRVQVWTAEGELVAVPETKVRALLADLLAHQGRAVRANRLIDDLWGDDLPANPTGALQVKVSRLRHALEQEPGGGELVVSRPQGYSLDIDPGSTDAGRFTELIVRAEDAADPRTRVALLDEALTLWRGPAFADFADSGFVRPTADRLEEQRLSALELQAEVRLELGEHALLAGDLIDLVERHPLRERLRAVQVRALYRAGRQSDALASYGDLRKRLAEDLGLDPGPELVALHQAILAQDPALMAGAATNVSGGYPVGRLPAEVSGFIGRRAEVAQVKRLLSNARIVTLTGTGGVGKTRLALRVAAEVREDYPAGAWLVELAAVENPELLVHKVSETLDVQDRSSRPPMEVLFDFLHGKHLLLLLDNCEHLIDECALLIKSLLRFLPDLTVLATSRQALRIEGEQILAVPPLALGESGDGVAGDSEAVRLFAERASATSPGYAVTDASRPVLERICRRLDGIPLAIELAAARIRVLSAEQLLERLDDRFRLLSKGARLAPPRQQTLRSTIDWSYGLCTEQERLLWARASVFVDGMDLTAAEAVCSGDGVEPAEVIDLVAGLVDKSILIREERAQEARYRLLETLRAYGRDRLRESGADTGFRSRHRDWYRELVHEGERQWLGPGQVELFARLREEQGNIRAVLDQCVTEPGGAQVGLTMAADLCSYWIAAGSLREGRRWLELTLALDDAPTIARARALSVSARLAGLQNDFAAVEPMLHEGQPLAERLGEGQSRAMFTHVSGLRALSRQDLPGAVVLFEQARRRYLELDDPIYAALSQMYLAAAHAHLDHQEEAASLFADAVSTCEARGEVWLRSYALCMSAISAWRAGDVASAYELAREAMRLKRPFNDRMGLAMCVDVMAWIAAHERDDERAAVLLGAVGALWRSLGGTLSGYLTGYHRQCEEITRARLGGTQYDVALRRGAGLHMDALVELALGREVA</sequence>
<evidence type="ECO:0000256" key="1">
    <source>
        <dbReference type="ARBA" id="ARBA00005820"/>
    </source>
</evidence>
<dbReference type="SMART" id="SM01043">
    <property type="entry name" value="BTAD"/>
    <property type="match status" value="1"/>
</dbReference>
<dbReference type="Pfam" id="PF03704">
    <property type="entry name" value="BTAD"/>
    <property type="match status" value="1"/>
</dbReference>
<accession>A0ABW1CMB7</accession>
<feature type="domain" description="OmpR/PhoB-type" evidence="4">
    <location>
        <begin position="1"/>
        <end position="95"/>
    </location>
</feature>
<dbReference type="CDD" id="cd15831">
    <property type="entry name" value="BTAD"/>
    <property type="match status" value="1"/>
</dbReference>
<organism evidence="5 6">
    <name type="scientific">Nonomuraea insulae</name>
    <dbReference type="NCBI Taxonomy" id="1616787"/>
    <lineage>
        <taxon>Bacteria</taxon>
        <taxon>Bacillati</taxon>
        <taxon>Actinomycetota</taxon>
        <taxon>Actinomycetes</taxon>
        <taxon>Streptosporangiales</taxon>
        <taxon>Streptosporangiaceae</taxon>
        <taxon>Nonomuraea</taxon>
    </lineage>
</organism>
<dbReference type="InterPro" id="IPR036388">
    <property type="entry name" value="WH-like_DNA-bd_sf"/>
</dbReference>
<dbReference type="SUPFAM" id="SSF46894">
    <property type="entry name" value="C-terminal effector domain of the bipartite response regulators"/>
    <property type="match status" value="1"/>
</dbReference>
<evidence type="ECO:0000256" key="3">
    <source>
        <dbReference type="PROSITE-ProRule" id="PRU01091"/>
    </source>
</evidence>
<proteinExistence type="inferred from homology"/>
<dbReference type="PANTHER" id="PTHR47691:SF3">
    <property type="entry name" value="HTH-TYPE TRANSCRIPTIONAL REGULATOR RV0890C-RELATED"/>
    <property type="match status" value="1"/>
</dbReference>
<dbReference type="Pfam" id="PF13401">
    <property type="entry name" value="AAA_22"/>
    <property type="match status" value="1"/>
</dbReference>
<evidence type="ECO:0000313" key="6">
    <source>
        <dbReference type="Proteomes" id="UP001596058"/>
    </source>
</evidence>
<evidence type="ECO:0000313" key="5">
    <source>
        <dbReference type="EMBL" id="MFC5826497.1"/>
    </source>
</evidence>
<evidence type="ECO:0000256" key="2">
    <source>
        <dbReference type="ARBA" id="ARBA00023125"/>
    </source>
</evidence>
<dbReference type="InterPro" id="IPR005158">
    <property type="entry name" value="BTAD"/>
</dbReference>
<feature type="DNA-binding region" description="OmpR/PhoB-type" evidence="3">
    <location>
        <begin position="1"/>
        <end position="95"/>
    </location>
</feature>
<dbReference type="PROSITE" id="PS51755">
    <property type="entry name" value="OMPR_PHOB"/>
    <property type="match status" value="1"/>
</dbReference>
<dbReference type="Gene3D" id="3.40.50.300">
    <property type="entry name" value="P-loop containing nucleotide triphosphate hydrolases"/>
    <property type="match status" value="1"/>
</dbReference>
<reference evidence="6" key="1">
    <citation type="journal article" date="2019" name="Int. J. Syst. Evol. Microbiol.">
        <title>The Global Catalogue of Microorganisms (GCM) 10K type strain sequencing project: providing services to taxonomists for standard genome sequencing and annotation.</title>
        <authorList>
            <consortium name="The Broad Institute Genomics Platform"/>
            <consortium name="The Broad Institute Genome Sequencing Center for Infectious Disease"/>
            <person name="Wu L."/>
            <person name="Ma J."/>
        </authorList>
    </citation>
    <scope>NUCLEOTIDE SEQUENCE [LARGE SCALE GENOMIC DNA]</scope>
    <source>
        <strain evidence="6">CCUG 53903</strain>
    </source>
</reference>
<dbReference type="SMART" id="SM00862">
    <property type="entry name" value="Trans_reg_C"/>
    <property type="match status" value="1"/>
</dbReference>
<dbReference type="SUPFAM" id="SSF48452">
    <property type="entry name" value="TPR-like"/>
    <property type="match status" value="2"/>
</dbReference>
<dbReference type="InterPro" id="IPR011990">
    <property type="entry name" value="TPR-like_helical_dom_sf"/>
</dbReference>
<dbReference type="Gene3D" id="1.25.40.10">
    <property type="entry name" value="Tetratricopeptide repeat domain"/>
    <property type="match status" value="2"/>
</dbReference>
<dbReference type="SUPFAM" id="SSF52540">
    <property type="entry name" value="P-loop containing nucleoside triphosphate hydrolases"/>
    <property type="match status" value="1"/>
</dbReference>
<protein>
    <submittedName>
        <fullName evidence="5">BTAD domain-containing putative transcriptional regulator</fullName>
    </submittedName>
</protein>
<comment type="similarity">
    <text evidence="1">Belongs to the AfsR/DnrI/RedD regulatory family.</text>
</comment>
<dbReference type="Gene3D" id="1.10.10.10">
    <property type="entry name" value="Winged helix-like DNA-binding domain superfamily/Winged helix DNA-binding domain"/>
    <property type="match status" value="1"/>
</dbReference>
<name>A0ABW1CMB7_9ACTN</name>
<dbReference type="InterPro" id="IPR027417">
    <property type="entry name" value="P-loop_NTPase"/>
</dbReference>
<dbReference type="PRINTS" id="PR00364">
    <property type="entry name" value="DISEASERSIST"/>
</dbReference>
<dbReference type="Pfam" id="PF00486">
    <property type="entry name" value="Trans_reg_C"/>
    <property type="match status" value="1"/>
</dbReference>
<comment type="caution">
    <text evidence="5">The sequence shown here is derived from an EMBL/GenBank/DDBJ whole genome shotgun (WGS) entry which is preliminary data.</text>
</comment>
<dbReference type="PANTHER" id="PTHR47691">
    <property type="entry name" value="REGULATOR-RELATED"/>
    <property type="match status" value="1"/>
</dbReference>
<gene>
    <name evidence="5" type="ORF">ACFPZ3_21730</name>
</gene>
<dbReference type="InterPro" id="IPR058852">
    <property type="entry name" value="HTH_77"/>
</dbReference>
<dbReference type="InterPro" id="IPR049945">
    <property type="entry name" value="AAA_22"/>
</dbReference>
<dbReference type="RefSeq" id="WP_379516009.1">
    <property type="nucleotide sequence ID" value="NZ_JBHSPA010000025.1"/>
</dbReference>
<keyword evidence="6" id="KW-1185">Reference proteome</keyword>
<dbReference type="Pfam" id="PF25872">
    <property type="entry name" value="HTH_77"/>
    <property type="match status" value="1"/>
</dbReference>
<dbReference type="InterPro" id="IPR001867">
    <property type="entry name" value="OmpR/PhoB-type_DNA-bd"/>
</dbReference>
<dbReference type="EMBL" id="JBHSPA010000025">
    <property type="protein sequence ID" value="MFC5826497.1"/>
    <property type="molecule type" value="Genomic_DNA"/>
</dbReference>
<keyword evidence="2 3" id="KW-0238">DNA-binding</keyword>
<evidence type="ECO:0000259" key="4">
    <source>
        <dbReference type="PROSITE" id="PS51755"/>
    </source>
</evidence>